<keyword evidence="3" id="KW-1185">Reference proteome</keyword>
<evidence type="ECO:0000313" key="3">
    <source>
        <dbReference type="Proteomes" id="UP000829196"/>
    </source>
</evidence>
<organism evidence="2 3">
    <name type="scientific">Dendrobium nobile</name>
    <name type="common">Orchid</name>
    <dbReference type="NCBI Taxonomy" id="94219"/>
    <lineage>
        <taxon>Eukaryota</taxon>
        <taxon>Viridiplantae</taxon>
        <taxon>Streptophyta</taxon>
        <taxon>Embryophyta</taxon>
        <taxon>Tracheophyta</taxon>
        <taxon>Spermatophyta</taxon>
        <taxon>Magnoliopsida</taxon>
        <taxon>Liliopsida</taxon>
        <taxon>Asparagales</taxon>
        <taxon>Orchidaceae</taxon>
        <taxon>Epidendroideae</taxon>
        <taxon>Malaxideae</taxon>
        <taxon>Dendrobiinae</taxon>
        <taxon>Dendrobium</taxon>
    </lineage>
</organism>
<feature type="region of interest" description="Disordered" evidence="1">
    <location>
        <begin position="96"/>
        <end position="124"/>
    </location>
</feature>
<name>A0A8T3APZ8_DENNO</name>
<feature type="compositionally biased region" description="Basic residues" evidence="1">
    <location>
        <begin position="115"/>
        <end position="124"/>
    </location>
</feature>
<proteinExistence type="predicted"/>
<evidence type="ECO:0000256" key="1">
    <source>
        <dbReference type="SAM" id="MobiDB-lite"/>
    </source>
</evidence>
<reference evidence="2" key="1">
    <citation type="journal article" date="2022" name="Front. Genet.">
        <title>Chromosome-Scale Assembly of the Dendrobium nobile Genome Provides Insights Into the Molecular Mechanism of the Biosynthesis of the Medicinal Active Ingredient of Dendrobium.</title>
        <authorList>
            <person name="Xu Q."/>
            <person name="Niu S.-C."/>
            <person name="Li K.-L."/>
            <person name="Zheng P.-J."/>
            <person name="Zhang X.-J."/>
            <person name="Jia Y."/>
            <person name="Liu Y."/>
            <person name="Niu Y.-X."/>
            <person name="Yu L.-H."/>
            <person name="Chen D.-F."/>
            <person name="Zhang G.-Q."/>
        </authorList>
    </citation>
    <scope>NUCLEOTIDE SEQUENCE</scope>
    <source>
        <tissue evidence="2">Leaf</tissue>
    </source>
</reference>
<comment type="caution">
    <text evidence="2">The sequence shown here is derived from an EMBL/GenBank/DDBJ whole genome shotgun (WGS) entry which is preliminary data.</text>
</comment>
<dbReference type="AlphaFoldDB" id="A0A8T3APZ8"/>
<sequence>MLGFSFPGTISGSKKLRIWDLSLRTISGPVCTPDLSKILQNANKRKIRPHGFGGFTGSARQSARKRRKIVTSVLPSNPTGDKNNVVVEEGDEAFFSNSIQTPGSGEAPDAEAVKKARGPNKIRG</sequence>
<accession>A0A8T3APZ8</accession>
<protein>
    <submittedName>
        <fullName evidence="2">Uncharacterized protein</fullName>
    </submittedName>
</protein>
<evidence type="ECO:0000313" key="2">
    <source>
        <dbReference type="EMBL" id="KAI0498726.1"/>
    </source>
</evidence>
<gene>
    <name evidence="2" type="ORF">KFK09_019618</name>
</gene>
<dbReference type="Proteomes" id="UP000829196">
    <property type="component" value="Unassembled WGS sequence"/>
</dbReference>
<dbReference type="EMBL" id="JAGYWB010000014">
    <property type="protein sequence ID" value="KAI0498726.1"/>
    <property type="molecule type" value="Genomic_DNA"/>
</dbReference>